<reference evidence="4" key="3">
    <citation type="submission" date="2025-09" db="UniProtKB">
        <authorList>
            <consortium name="Ensembl"/>
        </authorList>
    </citation>
    <scope>IDENTIFICATION</scope>
</reference>
<proteinExistence type="predicted"/>
<dbReference type="InterPro" id="IPR057051">
    <property type="entry name" value="PARP14_RPM_1"/>
</dbReference>
<dbReference type="GeneTree" id="ENSGT00940000154311"/>
<dbReference type="AlphaFoldDB" id="A0AAZ3SHM2"/>
<evidence type="ECO:0000259" key="3">
    <source>
        <dbReference type="Pfam" id="PF23245"/>
    </source>
</evidence>
<feature type="domain" description="PAR14-like first RRM" evidence="2">
    <location>
        <begin position="9"/>
        <end position="82"/>
    </location>
</feature>
<dbReference type="Proteomes" id="UP000694402">
    <property type="component" value="Unassembled WGS sequence"/>
</dbReference>
<dbReference type="Gene3D" id="3.30.70.330">
    <property type="match status" value="1"/>
</dbReference>
<dbReference type="Ensembl" id="ENSOTST00005143752.1">
    <property type="protein sequence ID" value="ENSOTSP00005152564.1"/>
    <property type="gene ID" value="ENSOTSG00005013462.2"/>
</dbReference>
<reference evidence="5" key="1">
    <citation type="journal article" date="2018" name="PLoS ONE">
        <title>Chinook salmon (Oncorhynchus tshawytscha) genome and transcriptome.</title>
        <authorList>
            <person name="Christensen K.A."/>
            <person name="Leong J.S."/>
            <person name="Sakhrani D."/>
            <person name="Biagi C.A."/>
            <person name="Minkley D.R."/>
            <person name="Withler R.E."/>
            <person name="Rondeau E.B."/>
            <person name="Koop B.F."/>
            <person name="Devlin R.H."/>
        </authorList>
    </citation>
    <scope>NUCLEOTIDE SEQUENCE [LARGE SCALE GENOMIC DNA]</scope>
</reference>
<evidence type="ECO:0000259" key="2">
    <source>
        <dbReference type="Pfam" id="PF23222"/>
    </source>
</evidence>
<feature type="compositionally biased region" description="Polar residues" evidence="1">
    <location>
        <begin position="88"/>
        <end position="107"/>
    </location>
</feature>
<dbReference type="Pfam" id="PF23245">
    <property type="entry name" value="RRM_PARP14_2"/>
    <property type="match status" value="1"/>
</dbReference>
<keyword evidence="5" id="KW-1185">Reference proteome</keyword>
<evidence type="ECO:0000256" key="1">
    <source>
        <dbReference type="SAM" id="MobiDB-lite"/>
    </source>
</evidence>
<evidence type="ECO:0000313" key="5">
    <source>
        <dbReference type="Proteomes" id="UP000694402"/>
    </source>
</evidence>
<evidence type="ECO:0000313" key="4">
    <source>
        <dbReference type="Ensembl" id="ENSOTSP00005152564.1"/>
    </source>
</evidence>
<protein>
    <submittedName>
        <fullName evidence="4">Uncharacterized protein</fullName>
    </submittedName>
</protein>
<dbReference type="InterPro" id="IPR012677">
    <property type="entry name" value="Nucleotide-bd_a/b_plait_sf"/>
</dbReference>
<sequence length="200" mass="21796">MAEAYSFSLLVELENHDVPKVQNKLIKYFQSKKSHGGDCLVEVSNGQRAVVRFRTEEARQKVLGKQVHEIKLDQGVLKLTVRLPPDGVTSSQETPSAVNSGKPNTAATGPKDLLQGGNTAPPEVQGEMVTDEEEQGSTSALLENIQESVDQDLLEMLVENVLKDSPSASENFSLEILPDSCLAVVTFQNAKVCQTSKRKC</sequence>
<gene>
    <name evidence="4" type="primary">LOC112264248</name>
</gene>
<feature type="region of interest" description="Disordered" evidence="1">
    <location>
        <begin position="84"/>
        <end position="136"/>
    </location>
</feature>
<dbReference type="InterPro" id="IPR057050">
    <property type="entry name" value="RRM_PARP14_2"/>
</dbReference>
<organism evidence="4 5">
    <name type="scientific">Oncorhynchus tshawytscha</name>
    <name type="common">Chinook salmon</name>
    <name type="synonym">Salmo tshawytscha</name>
    <dbReference type="NCBI Taxonomy" id="74940"/>
    <lineage>
        <taxon>Eukaryota</taxon>
        <taxon>Metazoa</taxon>
        <taxon>Chordata</taxon>
        <taxon>Craniata</taxon>
        <taxon>Vertebrata</taxon>
        <taxon>Euteleostomi</taxon>
        <taxon>Actinopterygii</taxon>
        <taxon>Neopterygii</taxon>
        <taxon>Teleostei</taxon>
        <taxon>Protacanthopterygii</taxon>
        <taxon>Salmoniformes</taxon>
        <taxon>Salmonidae</taxon>
        <taxon>Salmoninae</taxon>
        <taxon>Oncorhynchus</taxon>
    </lineage>
</organism>
<name>A0AAZ3SHM2_ONCTS</name>
<reference evidence="4" key="2">
    <citation type="submission" date="2025-08" db="UniProtKB">
        <authorList>
            <consortium name="Ensembl"/>
        </authorList>
    </citation>
    <scope>IDENTIFICATION</scope>
</reference>
<dbReference type="Pfam" id="PF23222">
    <property type="entry name" value="RRM_PARP14_1"/>
    <property type="match status" value="1"/>
</dbReference>
<accession>A0AAZ3SHM2</accession>
<feature type="domain" description="PARP14 second RRM" evidence="3">
    <location>
        <begin position="137"/>
        <end position="191"/>
    </location>
</feature>